<dbReference type="AlphaFoldDB" id="A0A5J4R8G6"/>
<reference evidence="1" key="1">
    <citation type="submission" date="2019-03" db="EMBL/GenBank/DDBJ databases">
        <title>Single cell metagenomics reveals metabolic interactions within the superorganism composed of flagellate Streblomastix strix and complex community of Bacteroidetes bacteria on its surface.</title>
        <authorList>
            <person name="Treitli S.C."/>
            <person name="Kolisko M."/>
            <person name="Husnik F."/>
            <person name="Keeling P."/>
            <person name="Hampl V."/>
        </authorList>
    </citation>
    <scope>NUCLEOTIDE SEQUENCE</scope>
    <source>
        <strain evidence="1">STM</strain>
    </source>
</reference>
<organism evidence="1">
    <name type="scientific">termite gut metagenome</name>
    <dbReference type="NCBI Taxonomy" id="433724"/>
    <lineage>
        <taxon>unclassified sequences</taxon>
        <taxon>metagenomes</taxon>
        <taxon>organismal metagenomes</taxon>
    </lineage>
</organism>
<dbReference type="EMBL" id="SNRY01001568">
    <property type="protein sequence ID" value="KAA6329979.1"/>
    <property type="molecule type" value="Genomic_DNA"/>
</dbReference>
<comment type="caution">
    <text evidence="1">The sequence shown here is derived from an EMBL/GenBank/DDBJ whole genome shotgun (WGS) entry which is preliminary data.</text>
</comment>
<name>A0A5J4R8G6_9ZZZZ</name>
<sequence length="71" mass="8154">MNHISTLIFASKEVLRIICNTSFFILLHKAYVEEGLLPEKQYAASTQTVISMFFNTSLNIFSTNIINIKRQ</sequence>
<evidence type="ECO:0000313" key="1">
    <source>
        <dbReference type="EMBL" id="KAA6329979.1"/>
    </source>
</evidence>
<gene>
    <name evidence="1" type="ORF">EZS27_021264</name>
</gene>
<proteinExistence type="predicted"/>
<accession>A0A5J4R8G6</accession>
<protein>
    <submittedName>
        <fullName evidence="1">Uncharacterized protein</fullName>
    </submittedName>
</protein>